<feature type="compositionally biased region" description="Polar residues" evidence="1">
    <location>
        <begin position="30"/>
        <end position="44"/>
    </location>
</feature>
<feature type="compositionally biased region" description="Basic and acidic residues" evidence="1">
    <location>
        <begin position="698"/>
        <end position="707"/>
    </location>
</feature>
<dbReference type="EMBL" id="QJNS01000114">
    <property type="protein sequence ID" value="RYO86540.1"/>
    <property type="molecule type" value="Genomic_DNA"/>
</dbReference>
<dbReference type="InterPro" id="IPR055936">
    <property type="entry name" value="DUF7514"/>
</dbReference>
<feature type="compositionally biased region" description="Low complexity" evidence="1">
    <location>
        <begin position="436"/>
        <end position="447"/>
    </location>
</feature>
<sequence length="707" mass="75136">MTREIRQRDRNGQPARTPDVTPEEPRAMPTPTQCQVGCQASRVSPGTRPQAHEAHGNSQTIASVASSERPRLTGGMPANFMDEIRKTACEVVETFQRTNRAPGSLSRCSSPQSTSAPSPTSPTSPSPSTNPGREVVARARAARSSLPRKPGVRFSDRRTFARRPAITSRRASSGTSGSTGGELEHLFDESGQATARSVRFLRGLAKYIVSLRLEKGEGTVPSPRGLADNGRPIQIDEFAPEGGLVVTPEKLAAFYTRYRLETEVFPFPELFGSRARDAPERIADVFFGLDCAYHLTPPPDQPGSRPRVPGLTPAGFSRYLTASLLAYPDEEFRRLERIAADAADGPGSAGVAALLPRPLIRCLLPARPDPGAQRLFAAAFEDLARHLPKPPPSPPTADRCRSPPVASSPSSSSSSSSSPMMGTATTAAAGPEKRGSTTAAASTTATARPNSWRYVSGALRSIHDESAISHAEGAPDSQRAAPGRYHLSRPPGASQTTGNRPAAAADDRGHGEDYFDGRHGQPSLVSHHHHHHHRHPASPVDLHPPPSRHARSMSYQLPAPGPGVAGASRSYSYSVSYVPPTTGMSAANPAPASASINASTAPPLPPPPVGALAYGSTMTRQQQSHAVQAPRPPERTHGAAAGASPYPPAVIVSRQQNRDRERERERETRRLPSSSSCAHHHHHHHHGGGNGNCGGGGAEREENKHGC</sequence>
<feature type="compositionally biased region" description="Low complexity" evidence="1">
    <location>
        <begin position="587"/>
        <end position="601"/>
    </location>
</feature>
<evidence type="ECO:0000313" key="3">
    <source>
        <dbReference type="EMBL" id="RYO86540.1"/>
    </source>
</evidence>
<protein>
    <recommendedName>
        <fullName evidence="2">DUF7514 domain-containing protein</fullName>
    </recommendedName>
</protein>
<feature type="compositionally biased region" description="Low complexity" evidence="1">
    <location>
        <begin position="126"/>
        <end position="143"/>
    </location>
</feature>
<feature type="compositionally biased region" description="Basic and acidic residues" evidence="1">
    <location>
        <begin position="505"/>
        <end position="519"/>
    </location>
</feature>
<feature type="compositionally biased region" description="Basic residues" evidence="1">
    <location>
        <begin position="526"/>
        <end position="536"/>
    </location>
</feature>
<evidence type="ECO:0000259" key="2">
    <source>
        <dbReference type="Pfam" id="PF24355"/>
    </source>
</evidence>
<feature type="compositionally biased region" description="Low complexity" evidence="1">
    <location>
        <begin position="402"/>
        <end position="429"/>
    </location>
</feature>
<proteinExistence type="predicted"/>
<feature type="compositionally biased region" description="Basic and acidic residues" evidence="1">
    <location>
        <begin position="656"/>
        <end position="670"/>
    </location>
</feature>
<feature type="compositionally biased region" description="Basic residues" evidence="1">
    <location>
        <begin position="678"/>
        <end position="687"/>
    </location>
</feature>
<gene>
    <name evidence="3" type="ORF">DL762_004732</name>
</gene>
<feature type="compositionally biased region" description="Low complexity" evidence="1">
    <location>
        <begin position="109"/>
        <end position="118"/>
    </location>
</feature>
<feature type="domain" description="DUF7514" evidence="2">
    <location>
        <begin position="185"/>
        <end position="379"/>
    </location>
</feature>
<organism evidence="3 4">
    <name type="scientific">Monosporascus cannonballus</name>
    <dbReference type="NCBI Taxonomy" id="155416"/>
    <lineage>
        <taxon>Eukaryota</taxon>
        <taxon>Fungi</taxon>
        <taxon>Dikarya</taxon>
        <taxon>Ascomycota</taxon>
        <taxon>Pezizomycotina</taxon>
        <taxon>Sordariomycetes</taxon>
        <taxon>Xylariomycetidae</taxon>
        <taxon>Xylariales</taxon>
        <taxon>Xylariales incertae sedis</taxon>
        <taxon>Monosporascus</taxon>
    </lineage>
</organism>
<feature type="region of interest" description="Disordered" evidence="1">
    <location>
        <begin position="99"/>
        <end position="181"/>
    </location>
</feature>
<comment type="caution">
    <text evidence="3">The sequence shown here is derived from an EMBL/GenBank/DDBJ whole genome shotgun (WGS) entry which is preliminary data.</text>
</comment>
<feature type="compositionally biased region" description="Basic and acidic residues" evidence="1">
    <location>
        <begin position="1"/>
        <end position="11"/>
    </location>
</feature>
<feature type="region of interest" description="Disordered" evidence="1">
    <location>
        <begin position="1"/>
        <end position="77"/>
    </location>
</feature>
<reference evidence="3 4" key="1">
    <citation type="submission" date="2018-06" db="EMBL/GenBank/DDBJ databases">
        <title>Complete Genomes of Monosporascus.</title>
        <authorList>
            <person name="Robinson A.J."/>
            <person name="Natvig D.O."/>
        </authorList>
    </citation>
    <scope>NUCLEOTIDE SEQUENCE [LARGE SCALE GENOMIC DNA]</scope>
    <source>
        <strain evidence="3 4">CBS 609.92</strain>
    </source>
</reference>
<feature type="compositionally biased region" description="Polar residues" evidence="1">
    <location>
        <begin position="56"/>
        <end position="66"/>
    </location>
</feature>
<evidence type="ECO:0000256" key="1">
    <source>
        <dbReference type="SAM" id="MobiDB-lite"/>
    </source>
</evidence>
<dbReference type="PANTHER" id="PTHR39611">
    <property type="entry name" value="HYDROXYPROLINE-RICH GLYCOPROTEIN DZ-HRGP-RELATED"/>
    <property type="match status" value="1"/>
</dbReference>
<feature type="region of interest" description="Disordered" evidence="1">
    <location>
        <begin position="470"/>
        <end position="567"/>
    </location>
</feature>
<accession>A0ABY0HBK0</accession>
<dbReference type="Proteomes" id="UP000294003">
    <property type="component" value="Unassembled WGS sequence"/>
</dbReference>
<feature type="compositionally biased region" description="Polar residues" evidence="1">
    <location>
        <begin position="616"/>
        <end position="626"/>
    </location>
</feature>
<feature type="compositionally biased region" description="Gly residues" evidence="1">
    <location>
        <begin position="688"/>
        <end position="697"/>
    </location>
</feature>
<dbReference type="PANTHER" id="PTHR39611:SF2">
    <property type="entry name" value="HYDROXYPROLINE-RICH GLYCOPROTEIN DZ-HRGP"/>
    <property type="match status" value="1"/>
</dbReference>
<feature type="region of interest" description="Disordered" evidence="1">
    <location>
        <begin position="386"/>
        <end position="448"/>
    </location>
</feature>
<feature type="region of interest" description="Disordered" evidence="1">
    <location>
        <begin position="587"/>
        <end position="707"/>
    </location>
</feature>
<evidence type="ECO:0000313" key="4">
    <source>
        <dbReference type="Proteomes" id="UP000294003"/>
    </source>
</evidence>
<dbReference type="Pfam" id="PF24355">
    <property type="entry name" value="DUF7514"/>
    <property type="match status" value="1"/>
</dbReference>
<name>A0ABY0HBK0_9PEZI</name>
<keyword evidence="4" id="KW-1185">Reference proteome</keyword>